<dbReference type="Proteomes" id="UP001407347">
    <property type="component" value="Unassembled WGS sequence"/>
</dbReference>
<dbReference type="RefSeq" id="WP_174800100.1">
    <property type="nucleotide sequence ID" value="NZ_JACWCT010000186.1"/>
</dbReference>
<dbReference type="EMBL" id="JAQYXP010000005">
    <property type="protein sequence ID" value="MEN3238182.1"/>
    <property type="molecule type" value="Genomic_DNA"/>
</dbReference>
<proteinExistence type="predicted"/>
<evidence type="ECO:0008006" key="3">
    <source>
        <dbReference type="Google" id="ProtNLM"/>
    </source>
</evidence>
<sequence length="87" mass="9640">MARRVTYDILDAPDGRFTVIATIEPDKRFFRTELATHAEAQEWVEGLRDIMASLGAPVSLALPEQPGPLPVSAILSYLRKTESETDP</sequence>
<comment type="caution">
    <text evidence="1">The sequence shown here is derived from an EMBL/GenBank/DDBJ whole genome shotgun (WGS) entry which is preliminary data.</text>
</comment>
<protein>
    <recommendedName>
        <fullName evidence="3">PH domain-containing protein</fullName>
    </recommendedName>
</protein>
<name>A0ABV0A4C9_9HYPH</name>
<keyword evidence="2" id="KW-1185">Reference proteome</keyword>
<evidence type="ECO:0000313" key="2">
    <source>
        <dbReference type="Proteomes" id="UP001407347"/>
    </source>
</evidence>
<accession>A0ABV0A4C9</accession>
<reference evidence="1 2" key="1">
    <citation type="journal article" date="2023" name="PLoS ONE">
        <title>Complete genome assembly of Hawai'i environmental nontuberculous mycobacteria reveals unexpected co-isolation with methylobacteria.</title>
        <authorList>
            <person name="Hendrix J."/>
            <person name="Epperson L.E."/>
            <person name="Tong E.I."/>
            <person name="Chan Y.L."/>
            <person name="Hasan N.A."/>
            <person name="Dawrs S.N."/>
            <person name="Norton G.J."/>
            <person name="Virdi R."/>
            <person name="Crooks J.L."/>
            <person name="Chan E.D."/>
            <person name="Honda J.R."/>
            <person name="Strong M."/>
        </authorList>
    </citation>
    <scope>NUCLEOTIDE SEQUENCE [LARGE SCALE GENOMIC DNA]</scope>
    <source>
        <strain evidence="1 2">NJH_HI04-1</strain>
    </source>
</reference>
<gene>
    <name evidence="1" type="ORF">PUR29_32535</name>
</gene>
<organism evidence="1 2">
    <name type="scientific">Methylobacterium ajmalii</name>
    <dbReference type="NCBI Taxonomy" id="2738439"/>
    <lineage>
        <taxon>Bacteria</taxon>
        <taxon>Pseudomonadati</taxon>
        <taxon>Pseudomonadota</taxon>
        <taxon>Alphaproteobacteria</taxon>
        <taxon>Hyphomicrobiales</taxon>
        <taxon>Methylobacteriaceae</taxon>
        <taxon>Methylobacterium</taxon>
    </lineage>
</organism>
<evidence type="ECO:0000313" key="1">
    <source>
        <dbReference type="EMBL" id="MEN3238182.1"/>
    </source>
</evidence>